<evidence type="ECO:0000313" key="2">
    <source>
        <dbReference type="Proteomes" id="UP001152795"/>
    </source>
</evidence>
<comment type="caution">
    <text evidence="1">The sequence shown here is derived from an EMBL/GenBank/DDBJ whole genome shotgun (WGS) entry which is preliminary data.</text>
</comment>
<dbReference type="PANTHER" id="PTHR38681">
    <property type="entry name" value="RETROVIRUS-RELATED POL POLYPROTEIN FROM TRANSPOSON 412-LIKE PROTEIN-RELATED"/>
    <property type="match status" value="1"/>
</dbReference>
<name>A0A6S7KK52_PARCT</name>
<dbReference type="EMBL" id="CACRXK020048689">
    <property type="protein sequence ID" value="CAB4046266.1"/>
    <property type="molecule type" value="Genomic_DNA"/>
</dbReference>
<accession>A0A6S7KK52</accession>
<dbReference type="InterPro" id="IPR036397">
    <property type="entry name" value="RNaseH_sf"/>
</dbReference>
<dbReference type="AlphaFoldDB" id="A0A6S7KK52"/>
<dbReference type="SUPFAM" id="SSF53098">
    <property type="entry name" value="Ribonuclease H-like"/>
    <property type="match status" value="1"/>
</dbReference>
<protein>
    <submittedName>
        <fullName evidence="1">Transposon Ty3-G Gag-Pol poly</fullName>
    </submittedName>
</protein>
<gene>
    <name evidence="1" type="ORF">PACLA_8A078842</name>
</gene>
<dbReference type="InterPro" id="IPR012337">
    <property type="entry name" value="RNaseH-like_sf"/>
</dbReference>
<evidence type="ECO:0000313" key="1">
    <source>
        <dbReference type="EMBL" id="CAB4046266.1"/>
    </source>
</evidence>
<proteinExistence type="predicted"/>
<keyword evidence="2" id="KW-1185">Reference proteome</keyword>
<reference evidence="1" key="1">
    <citation type="submission" date="2020-04" db="EMBL/GenBank/DDBJ databases">
        <authorList>
            <person name="Alioto T."/>
            <person name="Alioto T."/>
            <person name="Gomez Garrido J."/>
        </authorList>
    </citation>
    <scope>NUCLEOTIDE SEQUENCE</scope>
    <source>
        <strain evidence="1">A484AB</strain>
    </source>
</reference>
<dbReference type="OrthoDB" id="41323at2759"/>
<dbReference type="GO" id="GO:0015074">
    <property type="term" value="P:DNA integration"/>
    <property type="evidence" value="ECO:0007669"/>
    <property type="project" value="InterPro"/>
</dbReference>
<dbReference type="PANTHER" id="PTHR38681:SF1">
    <property type="entry name" value="RETROVIRUS-RELATED POL POLYPROTEIN FROM TRANSPOSON 412-LIKE PROTEIN"/>
    <property type="match status" value="1"/>
</dbReference>
<dbReference type="InterPro" id="IPR001584">
    <property type="entry name" value="Integrase_cat-core"/>
</dbReference>
<feature type="non-terminal residue" evidence="1">
    <location>
        <position position="1"/>
    </location>
</feature>
<dbReference type="Proteomes" id="UP001152795">
    <property type="component" value="Unassembled WGS sequence"/>
</dbReference>
<dbReference type="GO" id="GO:0003676">
    <property type="term" value="F:nucleic acid binding"/>
    <property type="evidence" value="ECO:0007669"/>
    <property type="project" value="InterPro"/>
</dbReference>
<dbReference type="Gene3D" id="3.30.420.10">
    <property type="entry name" value="Ribonuclease H-like superfamily/Ribonuclease H"/>
    <property type="match status" value="1"/>
</dbReference>
<organism evidence="1 2">
    <name type="scientific">Paramuricea clavata</name>
    <name type="common">Red gorgonian</name>
    <name type="synonym">Violescent sea-whip</name>
    <dbReference type="NCBI Taxonomy" id="317549"/>
    <lineage>
        <taxon>Eukaryota</taxon>
        <taxon>Metazoa</taxon>
        <taxon>Cnidaria</taxon>
        <taxon>Anthozoa</taxon>
        <taxon>Octocorallia</taxon>
        <taxon>Malacalcyonacea</taxon>
        <taxon>Plexauridae</taxon>
        <taxon>Paramuricea</taxon>
    </lineage>
</organism>
<dbReference type="PROSITE" id="PS50994">
    <property type="entry name" value="INTEGRASE"/>
    <property type="match status" value="1"/>
</dbReference>
<sequence>VTTAYNPRHNGRIERMHRSLKNSIRSRLDGRTNWLSELPWALLGIRNAPNTDTGVSPAELVFGERLNQPGEPDNKIIETEQNTFANLLKTAIAAQTPKRPEWHKGRPNSYVPKELDKCEKVLVRRDRVQPGLRPKYDGPFTVKERHNKFFRIQIDDNDENIGIDRLKPFFQ</sequence>